<dbReference type="PANTHER" id="PTHR44858:SF1">
    <property type="entry name" value="UDP-N-ACETYLGLUCOSAMINE--PEPTIDE N-ACETYLGLUCOSAMINYLTRANSFERASE SPINDLY-RELATED"/>
    <property type="match status" value="1"/>
</dbReference>
<name>A0A413SVB8_9BACT</name>
<dbReference type="InterPro" id="IPR019734">
    <property type="entry name" value="TPR_rpt"/>
</dbReference>
<dbReference type="PROSITE" id="PS50005">
    <property type="entry name" value="TPR"/>
    <property type="match status" value="2"/>
</dbReference>
<gene>
    <name evidence="4" type="ORF">DW921_14670</name>
</gene>
<accession>A0A413SVB8</accession>
<dbReference type="Gene3D" id="1.25.40.10">
    <property type="entry name" value="Tetratricopeptide repeat domain"/>
    <property type="match status" value="3"/>
</dbReference>
<evidence type="ECO:0000256" key="2">
    <source>
        <dbReference type="ARBA" id="ARBA00022803"/>
    </source>
</evidence>
<protein>
    <submittedName>
        <fullName evidence="4">Tetratricopeptide repeat protein</fullName>
    </submittedName>
</protein>
<dbReference type="SUPFAM" id="SSF48452">
    <property type="entry name" value="TPR-like"/>
    <property type="match status" value="2"/>
</dbReference>
<dbReference type="Pfam" id="PF13432">
    <property type="entry name" value="TPR_16"/>
    <property type="match status" value="2"/>
</dbReference>
<evidence type="ECO:0000313" key="5">
    <source>
        <dbReference type="Proteomes" id="UP000283855"/>
    </source>
</evidence>
<evidence type="ECO:0000256" key="1">
    <source>
        <dbReference type="ARBA" id="ARBA00022737"/>
    </source>
</evidence>
<dbReference type="RefSeq" id="WP_118401032.1">
    <property type="nucleotide sequence ID" value="NZ_CABJGD010000052.1"/>
</dbReference>
<dbReference type="PANTHER" id="PTHR44858">
    <property type="entry name" value="TETRATRICOPEPTIDE REPEAT PROTEIN 6"/>
    <property type="match status" value="1"/>
</dbReference>
<dbReference type="InterPro" id="IPR050498">
    <property type="entry name" value="Ycf3"/>
</dbReference>
<dbReference type="AlphaFoldDB" id="A0A413SVB8"/>
<dbReference type="Proteomes" id="UP000283855">
    <property type="component" value="Unassembled WGS sequence"/>
</dbReference>
<dbReference type="InterPro" id="IPR011990">
    <property type="entry name" value="TPR-like_helical_dom_sf"/>
</dbReference>
<keyword evidence="1" id="KW-0677">Repeat</keyword>
<organism evidence="4 5">
    <name type="scientific">Phocaeicola coprophilus</name>
    <dbReference type="NCBI Taxonomy" id="387090"/>
    <lineage>
        <taxon>Bacteria</taxon>
        <taxon>Pseudomonadati</taxon>
        <taxon>Bacteroidota</taxon>
        <taxon>Bacteroidia</taxon>
        <taxon>Bacteroidales</taxon>
        <taxon>Bacteroidaceae</taxon>
        <taxon>Phocaeicola</taxon>
    </lineage>
</organism>
<feature type="repeat" description="TPR" evidence="3">
    <location>
        <begin position="229"/>
        <end position="262"/>
    </location>
</feature>
<sequence length="310" mass="34955">MGLLSSLFGGNNSSKDQQAKQEKKNFEILKYDGIRARNIGQLAYAIKCFEEATAIQEETETLSLLVTSYTQANRLDDARHTLERMIALDGQQADTWISLAGVCYMQEDYKTMEEACRKAIELDSQKPLAYYFAAKAAIGLHNDFMAIAMLTKAILLKEDYTEAYQLRAETLWNMRQVKEAGEDIQVLLRMNPNDEQALLLDAEVQAATGNTDQAIGQLQQILSLNPFQEKAYFLLGELYLSLKETEKAIAVYDEAIDINPNFAQAYQERGRIKLLNGDKEGSVADMKKALELAPETEEKINGQYNNFTDK</sequence>
<evidence type="ECO:0000313" key="4">
    <source>
        <dbReference type="EMBL" id="RHA72983.1"/>
    </source>
</evidence>
<comment type="caution">
    <text evidence="4">The sequence shown here is derived from an EMBL/GenBank/DDBJ whole genome shotgun (WGS) entry which is preliminary data.</text>
</comment>
<proteinExistence type="predicted"/>
<dbReference type="PROSITE" id="PS50293">
    <property type="entry name" value="TPR_REGION"/>
    <property type="match status" value="1"/>
</dbReference>
<dbReference type="SMART" id="SM00028">
    <property type="entry name" value="TPR"/>
    <property type="match status" value="7"/>
</dbReference>
<dbReference type="EMBL" id="QSFT01000052">
    <property type="protein sequence ID" value="RHA72983.1"/>
    <property type="molecule type" value="Genomic_DNA"/>
</dbReference>
<keyword evidence="2 3" id="KW-0802">TPR repeat</keyword>
<feature type="repeat" description="TPR" evidence="3">
    <location>
        <begin position="263"/>
        <end position="296"/>
    </location>
</feature>
<dbReference type="Pfam" id="PF13181">
    <property type="entry name" value="TPR_8"/>
    <property type="match status" value="1"/>
</dbReference>
<evidence type="ECO:0000256" key="3">
    <source>
        <dbReference type="PROSITE-ProRule" id="PRU00339"/>
    </source>
</evidence>
<reference evidence="4 5" key="1">
    <citation type="submission" date="2018-08" db="EMBL/GenBank/DDBJ databases">
        <title>A genome reference for cultivated species of the human gut microbiota.</title>
        <authorList>
            <person name="Zou Y."/>
            <person name="Xue W."/>
            <person name="Luo G."/>
        </authorList>
    </citation>
    <scope>NUCLEOTIDE SEQUENCE [LARGE SCALE GENOMIC DNA]</scope>
    <source>
        <strain evidence="4 5">AM42-38</strain>
    </source>
</reference>